<evidence type="ECO:0000256" key="1">
    <source>
        <dbReference type="SAM" id="Phobius"/>
    </source>
</evidence>
<sequence>MSGCSALPRIPAIMVGTGRTLPCSGTRTTGCSAGIGTWQTPNPKATAMRDPGAGALAWQGLALAGLSAVAMAAYLLISRAPAPALGHSGLSCGLVAACAGLVVLEETLSVQWWAGIGGICVAAATATVRQARKTPAGHVGSS</sequence>
<evidence type="ECO:0008006" key="4">
    <source>
        <dbReference type="Google" id="ProtNLM"/>
    </source>
</evidence>
<protein>
    <recommendedName>
        <fullName evidence="4">EamA domain-containing protein</fullName>
    </recommendedName>
</protein>
<organism evidence="2 3">
    <name type="scientific">Nocardia carnea</name>
    <dbReference type="NCBI Taxonomy" id="37328"/>
    <lineage>
        <taxon>Bacteria</taxon>
        <taxon>Bacillati</taxon>
        <taxon>Actinomycetota</taxon>
        <taxon>Actinomycetes</taxon>
        <taxon>Mycobacteriales</taxon>
        <taxon>Nocardiaceae</taxon>
        <taxon>Nocardia</taxon>
    </lineage>
</organism>
<reference evidence="2 3" key="1">
    <citation type="submission" date="2024-10" db="EMBL/GenBank/DDBJ databases">
        <title>The Natural Products Discovery Center: Release of the First 8490 Sequenced Strains for Exploring Actinobacteria Biosynthetic Diversity.</title>
        <authorList>
            <person name="Kalkreuter E."/>
            <person name="Kautsar S.A."/>
            <person name="Yang D."/>
            <person name="Bader C.D."/>
            <person name="Teijaro C.N."/>
            <person name="Fluegel L."/>
            <person name="Davis C.M."/>
            <person name="Simpson J.R."/>
            <person name="Lauterbach L."/>
            <person name="Steele A.D."/>
            <person name="Gui C."/>
            <person name="Meng S."/>
            <person name="Li G."/>
            <person name="Viehrig K."/>
            <person name="Ye F."/>
            <person name="Su P."/>
            <person name="Kiefer A.F."/>
            <person name="Nichols A."/>
            <person name="Cepeda A.J."/>
            <person name="Yan W."/>
            <person name="Fan B."/>
            <person name="Jiang Y."/>
            <person name="Adhikari A."/>
            <person name="Zheng C.-J."/>
            <person name="Schuster L."/>
            <person name="Cowan T.M."/>
            <person name="Smanski M.J."/>
            <person name="Chevrette M.G."/>
            <person name="De Carvalho L.P.S."/>
            <person name="Shen B."/>
        </authorList>
    </citation>
    <scope>NUCLEOTIDE SEQUENCE [LARGE SCALE GENOMIC DNA]</scope>
    <source>
        <strain evidence="2 3">NPDC020568</strain>
    </source>
</reference>
<gene>
    <name evidence="2" type="ORF">ACH4WX_06070</name>
</gene>
<evidence type="ECO:0000313" key="3">
    <source>
        <dbReference type="Proteomes" id="UP001611263"/>
    </source>
</evidence>
<keyword evidence="1" id="KW-0472">Membrane</keyword>
<dbReference type="GeneID" id="93505347"/>
<name>A0ABW7TGW4_9NOCA</name>
<accession>A0ABW7TGW4</accession>
<evidence type="ECO:0000313" key="2">
    <source>
        <dbReference type="EMBL" id="MFI1460275.1"/>
    </source>
</evidence>
<feature type="transmembrane region" description="Helical" evidence="1">
    <location>
        <begin position="84"/>
        <end position="104"/>
    </location>
</feature>
<keyword evidence="1" id="KW-0812">Transmembrane</keyword>
<dbReference type="Proteomes" id="UP001611263">
    <property type="component" value="Unassembled WGS sequence"/>
</dbReference>
<comment type="caution">
    <text evidence="2">The sequence shown here is derived from an EMBL/GenBank/DDBJ whole genome shotgun (WGS) entry which is preliminary data.</text>
</comment>
<feature type="transmembrane region" description="Helical" evidence="1">
    <location>
        <begin position="56"/>
        <end position="77"/>
    </location>
</feature>
<keyword evidence="1" id="KW-1133">Transmembrane helix</keyword>
<proteinExistence type="predicted"/>
<dbReference type="EMBL" id="JBIRUQ010000001">
    <property type="protein sequence ID" value="MFI1460275.1"/>
    <property type="molecule type" value="Genomic_DNA"/>
</dbReference>
<dbReference type="RefSeq" id="WP_156052201.1">
    <property type="nucleotide sequence ID" value="NZ_JBIRUQ010000001.1"/>
</dbReference>
<feature type="transmembrane region" description="Helical" evidence="1">
    <location>
        <begin position="110"/>
        <end position="128"/>
    </location>
</feature>
<keyword evidence="3" id="KW-1185">Reference proteome</keyword>